<name>A0A1J1HF81_9DIPT</name>
<dbReference type="Proteomes" id="UP000183832">
    <property type="component" value="Unassembled WGS sequence"/>
</dbReference>
<organism evidence="1 2">
    <name type="scientific">Clunio marinus</name>
    <dbReference type="NCBI Taxonomy" id="568069"/>
    <lineage>
        <taxon>Eukaryota</taxon>
        <taxon>Metazoa</taxon>
        <taxon>Ecdysozoa</taxon>
        <taxon>Arthropoda</taxon>
        <taxon>Hexapoda</taxon>
        <taxon>Insecta</taxon>
        <taxon>Pterygota</taxon>
        <taxon>Neoptera</taxon>
        <taxon>Endopterygota</taxon>
        <taxon>Diptera</taxon>
        <taxon>Nematocera</taxon>
        <taxon>Chironomoidea</taxon>
        <taxon>Chironomidae</taxon>
        <taxon>Clunio</taxon>
    </lineage>
</organism>
<evidence type="ECO:0000313" key="1">
    <source>
        <dbReference type="EMBL" id="CRK86491.1"/>
    </source>
</evidence>
<keyword evidence="2" id="KW-1185">Reference proteome</keyword>
<evidence type="ECO:0000313" key="2">
    <source>
        <dbReference type="Proteomes" id="UP000183832"/>
    </source>
</evidence>
<sequence length="292" mass="34310">MPLQSINNQQKSKSNHLMPKEEITKSILRNPEVNYGTTNQNFLRLSPMVHTWRSHLTPQTVKGRKRAKSENCYDIYHEPRLNKIEDIKRKLEEVKVFESKICDLKELRRSTEVLINRKVSTKLNFPFSQPIYKNLIKLDDTEAHKDNTSKADNIIKKTTKRVTDSGSKKEDEEIRKEVNDMINDLVDMEYNESDEELIKMPGEESYLGFSNHSKVQVRKVNDKIDTERYRDSLNVEVNHEFFESDEYMKVKPFEKTDKKFYDDKKSAPPTEPVSLCECISGYYSKTNHCDSK</sequence>
<dbReference type="EMBL" id="CVRI01000001">
    <property type="protein sequence ID" value="CRK86491.1"/>
    <property type="molecule type" value="Genomic_DNA"/>
</dbReference>
<dbReference type="AlphaFoldDB" id="A0A1J1HF81"/>
<reference evidence="1 2" key="1">
    <citation type="submission" date="2015-04" db="EMBL/GenBank/DDBJ databases">
        <authorList>
            <person name="Syromyatnikov M.Y."/>
            <person name="Popov V.N."/>
        </authorList>
    </citation>
    <scope>NUCLEOTIDE SEQUENCE [LARGE SCALE GENOMIC DNA]</scope>
</reference>
<dbReference type="OrthoDB" id="8191506at2759"/>
<gene>
    <name evidence="1" type="ORF">CLUMA_CG000263</name>
</gene>
<accession>A0A1J1HF81</accession>
<proteinExistence type="predicted"/>
<protein>
    <submittedName>
        <fullName evidence="1">CLUMA_CG000263, isoform A</fullName>
    </submittedName>
</protein>